<protein>
    <submittedName>
        <fullName evidence="3">Uncharacterized protein</fullName>
    </submittedName>
</protein>
<proteinExistence type="predicted"/>
<keyword evidence="2" id="KW-0472">Membrane</keyword>
<gene>
    <name evidence="3" type="ORF">AVDCRST_MAG17-977</name>
</gene>
<name>A0A6J4SB29_9ACTN</name>
<feature type="region of interest" description="Disordered" evidence="1">
    <location>
        <begin position="82"/>
        <end position="103"/>
    </location>
</feature>
<reference evidence="3" key="1">
    <citation type="submission" date="2020-02" db="EMBL/GenBank/DDBJ databases">
        <authorList>
            <person name="Meier V. D."/>
        </authorList>
    </citation>
    <scope>NUCLEOTIDE SEQUENCE</scope>
    <source>
        <strain evidence="3">AVDCRST_MAG17</strain>
    </source>
</reference>
<evidence type="ECO:0000256" key="1">
    <source>
        <dbReference type="SAM" id="MobiDB-lite"/>
    </source>
</evidence>
<evidence type="ECO:0000256" key="2">
    <source>
        <dbReference type="SAM" id="Phobius"/>
    </source>
</evidence>
<feature type="transmembrane region" description="Helical" evidence="2">
    <location>
        <begin position="32"/>
        <end position="50"/>
    </location>
</feature>
<dbReference type="PANTHER" id="PTHR34351:SF1">
    <property type="entry name" value="SLR1927 PROTEIN"/>
    <property type="match status" value="1"/>
</dbReference>
<keyword evidence="2" id="KW-0812">Transmembrane</keyword>
<dbReference type="EMBL" id="CADCVV010000069">
    <property type="protein sequence ID" value="CAA9494408.1"/>
    <property type="molecule type" value="Genomic_DNA"/>
</dbReference>
<accession>A0A6J4SB29</accession>
<keyword evidence="2" id="KW-1133">Transmembrane helix</keyword>
<sequence length="359" mass="37805">MVRALLTGLLGLLLAAVGAIFGASALLLPGCALIVLALACAVWAVLAAWGRLERRVASTQVVEDEPTAVVLEARTLLPTPPGSEIVEPLASNPGRPARWRRRQRVETEVSFPRRGRHALEPARLIARDPLGVASRELRSAPGEEVLVLPRIELVRTTRAGGGRQALSRLSESASEEGPRVDFDTLREARPETPVTRIHWPAVARTGHLVELSLLAQIDRRPVVVLDATDPSSLDALDSAVRAAASLCVAFARAGGCDLLLPGERRPSHVDATLAAWPALHAHLALVEAGGQPVLPSRLGRAGAVFWVDAHAAGAGLPSSLARSTSTCFLVTPGPPSASSVFTVAGCHGRRLGRAARRAA</sequence>
<dbReference type="AlphaFoldDB" id="A0A6J4SB29"/>
<evidence type="ECO:0000313" key="3">
    <source>
        <dbReference type="EMBL" id="CAA9494408.1"/>
    </source>
</evidence>
<organism evidence="3">
    <name type="scientific">uncultured Solirubrobacterales bacterium</name>
    <dbReference type="NCBI Taxonomy" id="768556"/>
    <lineage>
        <taxon>Bacteria</taxon>
        <taxon>Bacillati</taxon>
        <taxon>Actinomycetota</taxon>
        <taxon>Thermoleophilia</taxon>
        <taxon>Solirubrobacterales</taxon>
        <taxon>environmental samples</taxon>
    </lineage>
</organism>
<dbReference type="PANTHER" id="PTHR34351">
    <property type="entry name" value="SLR1927 PROTEIN-RELATED"/>
    <property type="match status" value="1"/>
</dbReference>